<dbReference type="InterPro" id="IPR001208">
    <property type="entry name" value="MCM_dom"/>
</dbReference>
<keyword evidence="6" id="KW-0378">Hydrolase</keyword>
<dbReference type="Gene3D" id="2.40.50.140">
    <property type="entry name" value="Nucleic acid-binding proteins"/>
    <property type="match status" value="1"/>
</dbReference>
<dbReference type="CDD" id="cd17759">
    <property type="entry name" value="MCM8"/>
    <property type="match status" value="1"/>
</dbReference>
<dbReference type="OrthoDB" id="422555at2759"/>
<accession>A0A7M5TUG3</accession>
<keyword evidence="9 15" id="KW-0238">DNA-binding</keyword>
<protein>
    <recommendedName>
        <fullName evidence="12">DNA helicase MCM8</fullName>
        <ecNumber evidence="3">3.6.4.12</ecNumber>
    </recommendedName>
    <alternativeName>
        <fullName evidence="13">Minichromosome maintenance 8</fullName>
    </alternativeName>
</protein>
<evidence type="ECO:0000256" key="5">
    <source>
        <dbReference type="ARBA" id="ARBA00022763"/>
    </source>
</evidence>
<keyword evidence="8 15" id="KW-0067">ATP-binding</keyword>
<dbReference type="PRINTS" id="PR01657">
    <property type="entry name" value="MCMFAMILY"/>
</dbReference>
<dbReference type="SMART" id="SM00382">
    <property type="entry name" value="AAA"/>
    <property type="match status" value="1"/>
</dbReference>
<feature type="compositionally biased region" description="Polar residues" evidence="16">
    <location>
        <begin position="1"/>
        <end position="14"/>
    </location>
</feature>
<dbReference type="Proteomes" id="UP000594262">
    <property type="component" value="Unplaced"/>
</dbReference>
<evidence type="ECO:0000256" key="16">
    <source>
        <dbReference type="SAM" id="MobiDB-lite"/>
    </source>
</evidence>
<dbReference type="GO" id="GO:0005524">
    <property type="term" value="F:ATP binding"/>
    <property type="evidence" value="ECO:0007669"/>
    <property type="project" value="UniProtKB-KW"/>
</dbReference>
<dbReference type="SUPFAM" id="SSF52540">
    <property type="entry name" value="P-loop containing nucleoside triphosphate hydrolases"/>
    <property type="match status" value="1"/>
</dbReference>
<feature type="region of interest" description="Disordered" evidence="16">
    <location>
        <begin position="1"/>
        <end position="38"/>
    </location>
</feature>
<dbReference type="InterPro" id="IPR012340">
    <property type="entry name" value="NA-bd_OB-fold"/>
</dbReference>
<dbReference type="RefSeq" id="XP_066936242.1">
    <property type="nucleotide sequence ID" value="XM_067080141.1"/>
</dbReference>
<feature type="compositionally biased region" description="Basic residues" evidence="16">
    <location>
        <begin position="18"/>
        <end position="30"/>
    </location>
</feature>
<dbReference type="Pfam" id="PF26065">
    <property type="entry name" value="MCM8_N"/>
    <property type="match status" value="1"/>
</dbReference>
<dbReference type="EnsemblMetazoa" id="CLYHEMT002061.1">
    <property type="protein sequence ID" value="CLYHEMP002061.1"/>
    <property type="gene ID" value="CLYHEMG002061"/>
</dbReference>
<evidence type="ECO:0000256" key="15">
    <source>
        <dbReference type="RuleBase" id="RU004070"/>
    </source>
</evidence>
<feature type="domain" description="MCM C-terminal AAA(+) ATPase" evidence="17">
    <location>
        <begin position="376"/>
        <end position="583"/>
    </location>
</feature>
<evidence type="ECO:0000313" key="19">
    <source>
        <dbReference type="Proteomes" id="UP000594262"/>
    </source>
</evidence>
<evidence type="ECO:0000259" key="17">
    <source>
        <dbReference type="PROSITE" id="PS50051"/>
    </source>
</evidence>
<dbReference type="InterPro" id="IPR041562">
    <property type="entry name" value="MCM_lid"/>
</dbReference>
<dbReference type="InterPro" id="IPR058767">
    <property type="entry name" value="MCM8_N"/>
</dbReference>
<dbReference type="SMART" id="SM00350">
    <property type="entry name" value="MCM"/>
    <property type="match status" value="1"/>
</dbReference>
<evidence type="ECO:0000256" key="9">
    <source>
        <dbReference type="ARBA" id="ARBA00023125"/>
    </source>
</evidence>
<dbReference type="PANTHER" id="PTHR11630">
    <property type="entry name" value="DNA REPLICATION LICENSING FACTOR MCM FAMILY MEMBER"/>
    <property type="match status" value="1"/>
</dbReference>
<dbReference type="GO" id="GO:0003697">
    <property type="term" value="F:single-stranded DNA binding"/>
    <property type="evidence" value="ECO:0007669"/>
    <property type="project" value="TreeGrafter"/>
</dbReference>
<dbReference type="GO" id="GO:0005634">
    <property type="term" value="C:nucleus"/>
    <property type="evidence" value="ECO:0007669"/>
    <property type="project" value="UniProtKB-SubCell"/>
</dbReference>
<dbReference type="EC" id="3.6.4.12" evidence="3"/>
<dbReference type="PANTHER" id="PTHR11630:SF47">
    <property type="entry name" value="DNA HELICASE MCM8"/>
    <property type="match status" value="1"/>
</dbReference>
<dbReference type="GO" id="GO:0016787">
    <property type="term" value="F:hydrolase activity"/>
    <property type="evidence" value="ECO:0007669"/>
    <property type="project" value="UniProtKB-KW"/>
</dbReference>
<evidence type="ECO:0000256" key="13">
    <source>
        <dbReference type="ARBA" id="ARBA00042306"/>
    </source>
</evidence>
<dbReference type="GO" id="GO:0000724">
    <property type="term" value="P:double-strand break repair via homologous recombination"/>
    <property type="evidence" value="ECO:0007669"/>
    <property type="project" value="UniProtKB-ARBA"/>
</dbReference>
<dbReference type="Pfam" id="PF17207">
    <property type="entry name" value="MCM_OB"/>
    <property type="match status" value="1"/>
</dbReference>
<dbReference type="AlphaFoldDB" id="A0A7M5TUG3"/>
<comment type="catalytic activity">
    <reaction evidence="14">
        <text>ATP + H2O = ADP + phosphate + H(+)</text>
        <dbReference type="Rhea" id="RHEA:13065"/>
        <dbReference type="ChEBI" id="CHEBI:15377"/>
        <dbReference type="ChEBI" id="CHEBI:15378"/>
        <dbReference type="ChEBI" id="CHEBI:30616"/>
        <dbReference type="ChEBI" id="CHEBI:43474"/>
        <dbReference type="ChEBI" id="CHEBI:456216"/>
        <dbReference type="EC" id="3.6.4.12"/>
    </reaction>
</comment>
<organism evidence="18 19">
    <name type="scientific">Clytia hemisphaerica</name>
    <dbReference type="NCBI Taxonomy" id="252671"/>
    <lineage>
        <taxon>Eukaryota</taxon>
        <taxon>Metazoa</taxon>
        <taxon>Cnidaria</taxon>
        <taxon>Hydrozoa</taxon>
        <taxon>Hydroidolina</taxon>
        <taxon>Leptothecata</taxon>
        <taxon>Obeliida</taxon>
        <taxon>Clytiidae</taxon>
        <taxon>Clytia</taxon>
    </lineage>
</organism>
<dbReference type="Gene3D" id="2.20.28.10">
    <property type="match status" value="1"/>
</dbReference>
<evidence type="ECO:0000256" key="14">
    <source>
        <dbReference type="ARBA" id="ARBA00047995"/>
    </source>
</evidence>
<dbReference type="Pfam" id="PF17855">
    <property type="entry name" value="MCM_lid"/>
    <property type="match status" value="1"/>
</dbReference>
<evidence type="ECO:0000256" key="10">
    <source>
        <dbReference type="ARBA" id="ARBA00023204"/>
    </source>
</evidence>
<sequence>MSQPTSNTGRNQSQRGGHGGRRGWRGRFRGRGAYNQQNRISTVNTQRAPIVQRDHINCPFKKWSTYLVDEVYTPNSEFVNTITALYRYFKNNLHQFNKEEVEEQKEVLLDLHALKTNTDLQEHLPTLCEDIRNNPSRMIPALAMVIHESFLDDQFEESPQSITVFFDVPYLNVRLLNYEPITPLKSLKSSYFGKLVSIKGTVVRVGNIKPILTKMAFQCNSCGIQQVLSITEGKYETPTSCLGDDCRARSFTPLRSSPKTETVNWQLIKLQEIMLDDQREAGRIPRNIECELTHGLVDNCTPGDMVTITGIVKVSKNEENKFRGGGKGNSMYLLFIQAISISNDKEIKESGNAEENNDFSIKDLYAIQEIQSEKELFRLVVGSLCPAIYGHELVKAGMVLALFGGTKKFTDEKNAIPVRSDPHVLVVGDPGLGKSQLLQAVSNVAPRGVYVCGNTTTTSGLTVTLTKESGSSDYALEAGALVLADKGCCCIDEFDKMTDQHQALLEAMEQQSISLAKAGIVCSLPARTSIIAAANPVGGHYNKAKTVSENLKMNSALLSRFDLVFILLDKPDEEMDCILSEHVMALHSDDPKDLSFRAIPATPSVRTTTQNLNQSVTVQRDGPDKKPGLLQLWESENSLKKMLKIKRGENFDPVPPQLLRKYIQYARKYVNPKLSTDASKILQEFYLNLRKQQQGPDSTPITTRQLEAMIRLTEARARLELREKANVNDAREVVEIMKNSLVDTCSTENGELVFDRSINGSGMSKRNQCKYFVAELNKIAEREKSNLFTTEQMYRIAKQLNINMKNFDDFISTLNTQNFLLKKGFRTYELQTAVW</sequence>
<keyword evidence="11" id="KW-0539">Nucleus</keyword>
<dbReference type="GeneID" id="136823984"/>
<dbReference type="Pfam" id="PF25051">
    <property type="entry name" value="WHD_MCM8"/>
    <property type="match status" value="1"/>
</dbReference>
<name>A0A7M5TUG3_9CNID</name>
<dbReference type="InterPro" id="IPR027417">
    <property type="entry name" value="P-loop_NTPase"/>
</dbReference>
<dbReference type="GO" id="GO:0097362">
    <property type="term" value="C:MCM8-MCM9 complex"/>
    <property type="evidence" value="ECO:0007669"/>
    <property type="project" value="UniProtKB-ARBA"/>
</dbReference>
<dbReference type="Pfam" id="PF00493">
    <property type="entry name" value="MCM"/>
    <property type="match status" value="1"/>
</dbReference>
<keyword evidence="7" id="KW-0347">Helicase</keyword>
<evidence type="ECO:0000256" key="6">
    <source>
        <dbReference type="ARBA" id="ARBA00022801"/>
    </source>
</evidence>
<evidence type="ECO:0000256" key="4">
    <source>
        <dbReference type="ARBA" id="ARBA00022741"/>
    </source>
</evidence>
<dbReference type="FunFam" id="2.20.28.10:FF:000007">
    <property type="entry name" value="DNA helicase MCM8 isoform X1"/>
    <property type="match status" value="1"/>
</dbReference>
<dbReference type="PROSITE" id="PS50051">
    <property type="entry name" value="MCM_2"/>
    <property type="match status" value="1"/>
</dbReference>
<evidence type="ECO:0000256" key="12">
    <source>
        <dbReference type="ARBA" id="ARBA00041084"/>
    </source>
</evidence>
<evidence type="ECO:0000313" key="18">
    <source>
        <dbReference type="EnsemblMetazoa" id="CLYHEMP002061.1"/>
    </source>
</evidence>
<comment type="subcellular location">
    <subcellularLocation>
        <location evidence="1">Nucleus</location>
    </subcellularLocation>
</comment>
<dbReference type="InterPro" id="IPR003593">
    <property type="entry name" value="AAA+_ATPase"/>
</dbReference>
<evidence type="ECO:0000256" key="3">
    <source>
        <dbReference type="ARBA" id="ARBA00012551"/>
    </source>
</evidence>
<keyword evidence="10" id="KW-0234">DNA repair</keyword>
<evidence type="ECO:0000256" key="7">
    <source>
        <dbReference type="ARBA" id="ARBA00022806"/>
    </source>
</evidence>
<reference evidence="18" key="1">
    <citation type="submission" date="2021-01" db="UniProtKB">
        <authorList>
            <consortium name="EnsemblMetazoa"/>
        </authorList>
    </citation>
    <scope>IDENTIFICATION</scope>
</reference>
<evidence type="ECO:0000256" key="11">
    <source>
        <dbReference type="ARBA" id="ARBA00023242"/>
    </source>
</evidence>
<dbReference type="Gene3D" id="3.40.50.300">
    <property type="entry name" value="P-loop containing nucleotide triphosphate hydrolases"/>
    <property type="match status" value="1"/>
</dbReference>
<dbReference type="CDD" id="cd22247">
    <property type="entry name" value="MCM8_WHD"/>
    <property type="match status" value="1"/>
</dbReference>
<comment type="similarity">
    <text evidence="2 15">Belongs to the MCM family.</text>
</comment>
<dbReference type="InterPro" id="IPR033762">
    <property type="entry name" value="MCM_OB"/>
</dbReference>
<dbReference type="SUPFAM" id="SSF50249">
    <property type="entry name" value="Nucleic acid-binding proteins"/>
    <property type="match status" value="1"/>
</dbReference>
<dbReference type="InterPro" id="IPR031327">
    <property type="entry name" value="MCM"/>
</dbReference>
<dbReference type="InterPro" id="IPR056875">
    <property type="entry name" value="MCM8/REC_WHD"/>
</dbReference>
<proteinExistence type="inferred from homology"/>
<keyword evidence="4 15" id="KW-0547">Nucleotide-binding</keyword>
<keyword evidence="5" id="KW-0227">DNA damage</keyword>
<dbReference type="GO" id="GO:0017116">
    <property type="term" value="F:single-stranded DNA helicase activity"/>
    <property type="evidence" value="ECO:0007669"/>
    <property type="project" value="TreeGrafter"/>
</dbReference>
<keyword evidence="19" id="KW-1185">Reference proteome</keyword>
<evidence type="ECO:0000256" key="2">
    <source>
        <dbReference type="ARBA" id="ARBA00008010"/>
    </source>
</evidence>
<evidence type="ECO:0000256" key="1">
    <source>
        <dbReference type="ARBA" id="ARBA00004123"/>
    </source>
</evidence>
<evidence type="ECO:0000256" key="8">
    <source>
        <dbReference type="ARBA" id="ARBA00022840"/>
    </source>
</evidence>